<dbReference type="EMBL" id="CP000356">
    <property type="protein sequence ID" value="ABF53300.1"/>
    <property type="molecule type" value="Genomic_DNA"/>
</dbReference>
<dbReference type="AlphaFoldDB" id="Q1GSS2"/>
<evidence type="ECO:0000259" key="1">
    <source>
        <dbReference type="Pfam" id="PF01370"/>
    </source>
</evidence>
<dbReference type="Pfam" id="PF01370">
    <property type="entry name" value="Epimerase"/>
    <property type="match status" value="1"/>
</dbReference>
<dbReference type="InterPro" id="IPR051783">
    <property type="entry name" value="NAD(P)-dependent_oxidoreduct"/>
</dbReference>
<dbReference type="Proteomes" id="UP000006578">
    <property type="component" value="Chromosome"/>
</dbReference>
<dbReference type="PANTHER" id="PTHR48079">
    <property type="entry name" value="PROTEIN YEEZ"/>
    <property type="match status" value="1"/>
</dbReference>
<organism evidence="2 3">
    <name type="scientific">Sphingopyxis alaskensis (strain DSM 13593 / LMG 18877 / RB2256)</name>
    <name type="common">Sphingomonas alaskensis</name>
    <dbReference type="NCBI Taxonomy" id="317655"/>
    <lineage>
        <taxon>Bacteria</taxon>
        <taxon>Pseudomonadati</taxon>
        <taxon>Pseudomonadota</taxon>
        <taxon>Alphaproteobacteria</taxon>
        <taxon>Sphingomonadales</taxon>
        <taxon>Sphingomonadaceae</taxon>
        <taxon>Sphingopyxis</taxon>
    </lineage>
</organism>
<dbReference type="eggNOG" id="COG0451">
    <property type="taxonomic scope" value="Bacteria"/>
</dbReference>
<protein>
    <submittedName>
        <fullName evidence="2">NAD-dependent epimerase/dehydratase</fullName>
    </submittedName>
</protein>
<dbReference type="GO" id="GO:0005737">
    <property type="term" value="C:cytoplasm"/>
    <property type="evidence" value="ECO:0007669"/>
    <property type="project" value="TreeGrafter"/>
</dbReference>
<dbReference type="InterPro" id="IPR001509">
    <property type="entry name" value="Epimerase_deHydtase"/>
</dbReference>
<dbReference type="STRING" id="317655.Sala_1587"/>
<dbReference type="InterPro" id="IPR036291">
    <property type="entry name" value="NAD(P)-bd_dom_sf"/>
</dbReference>
<evidence type="ECO:0000313" key="3">
    <source>
        <dbReference type="Proteomes" id="UP000006578"/>
    </source>
</evidence>
<gene>
    <name evidence="2" type="ordered locus">Sala_1587</name>
</gene>
<dbReference type="GO" id="GO:0004029">
    <property type="term" value="F:aldehyde dehydrogenase (NAD+) activity"/>
    <property type="evidence" value="ECO:0007669"/>
    <property type="project" value="TreeGrafter"/>
</dbReference>
<dbReference type="OrthoDB" id="9814124at2"/>
<proteinExistence type="predicted"/>
<dbReference type="HOGENOM" id="CLU_007383_6_1_5"/>
<keyword evidence="3" id="KW-1185">Reference proteome</keyword>
<evidence type="ECO:0000313" key="2">
    <source>
        <dbReference type="EMBL" id="ABF53300.1"/>
    </source>
</evidence>
<accession>Q1GSS2</accession>
<dbReference type="PANTHER" id="PTHR48079:SF6">
    <property type="entry name" value="NAD(P)-BINDING DOMAIN-CONTAINING PROTEIN-RELATED"/>
    <property type="match status" value="1"/>
</dbReference>
<dbReference type="KEGG" id="sal:Sala_1587"/>
<reference evidence="2 3" key="1">
    <citation type="journal article" date="2009" name="Proc. Natl. Acad. Sci. U.S.A.">
        <title>The genomic basis of trophic strategy in marine bacteria.</title>
        <authorList>
            <person name="Lauro F.M."/>
            <person name="McDougald D."/>
            <person name="Thomas T."/>
            <person name="Williams T.J."/>
            <person name="Egan S."/>
            <person name="Rice S."/>
            <person name="DeMaere M.Z."/>
            <person name="Ting L."/>
            <person name="Ertan H."/>
            <person name="Johnson J."/>
            <person name="Ferriera S."/>
            <person name="Lapidus A."/>
            <person name="Anderson I."/>
            <person name="Kyrpides N."/>
            <person name="Munk A.C."/>
            <person name="Detter C."/>
            <person name="Han C.S."/>
            <person name="Brown M.V."/>
            <person name="Robb F.T."/>
            <person name="Kjelleberg S."/>
            <person name="Cavicchioli R."/>
        </authorList>
    </citation>
    <scope>NUCLEOTIDE SEQUENCE [LARGE SCALE GENOMIC DNA]</scope>
    <source>
        <strain evidence="3">DSM 13593 / LMG 18877 / RB2256</strain>
    </source>
</reference>
<dbReference type="Gene3D" id="3.40.50.720">
    <property type="entry name" value="NAD(P)-binding Rossmann-like Domain"/>
    <property type="match status" value="1"/>
</dbReference>
<sequence length="310" mass="33037">MRMVAVTGASGFLGRQVVGKLAASGYRVRALTRAGGGIASAAETIATGDIVEADLEGLVAGCDAVVNCTARVHILRREDPAFAERQYRRINGEFPLRLAEVARRAGARRFVQISSVAAVMSQTPAGSVVDDGCPPEPTTPYGSSKLLADIGLAQLDREGFRTVSLRPPALIGPGVTAWFAALVKAARIAVPLPIGRIDNRRSFAFVGNVASSVVAAVEQEHSGCFIVTDSVPLSTASLYRKLLMSFGHPDLVWSWPPELVRKCAQFALRGRADSLLGNAAFDGVRFTRLFGWAPEIPFDRAILMTTGTDE</sequence>
<name>Q1GSS2_SPHAL</name>
<feature type="domain" description="NAD-dependent epimerase/dehydratase" evidence="1">
    <location>
        <begin position="4"/>
        <end position="220"/>
    </location>
</feature>
<dbReference type="SUPFAM" id="SSF51735">
    <property type="entry name" value="NAD(P)-binding Rossmann-fold domains"/>
    <property type="match status" value="1"/>
</dbReference>